<dbReference type="SFLD" id="SFLDG01018">
    <property type="entry name" value="Squalene/Phytoene_Synthase_Lik"/>
    <property type="match status" value="1"/>
</dbReference>
<reference evidence="6" key="3">
    <citation type="submission" date="2016-03" db="UniProtKB">
        <authorList>
            <consortium name="EnsemblProtists"/>
        </authorList>
    </citation>
    <scope>IDENTIFICATION</scope>
</reference>
<dbReference type="SFLD" id="SFLDG01212">
    <property type="entry name" value="Phytoene_synthase_like"/>
    <property type="match status" value="1"/>
</dbReference>
<dbReference type="GO" id="GO:0051996">
    <property type="term" value="F:squalene synthase [NAD(P)H] activity"/>
    <property type="evidence" value="ECO:0007669"/>
    <property type="project" value="InterPro"/>
</dbReference>
<keyword evidence="4" id="KW-0125">Carotenoid biosynthesis</keyword>
<reference evidence="5 7" key="1">
    <citation type="journal article" date="2012" name="Nature">
        <title>Algal genomes reveal evolutionary mosaicism and the fate of nucleomorphs.</title>
        <authorList>
            <consortium name="DOE Joint Genome Institute"/>
            <person name="Curtis B.A."/>
            <person name="Tanifuji G."/>
            <person name="Burki F."/>
            <person name="Gruber A."/>
            <person name="Irimia M."/>
            <person name="Maruyama S."/>
            <person name="Arias M.C."/>
            <person name="Ball S.G."/>
            <person name="Gile G.H."/>
            <person name="Hirakawa Y."/>
            <person name="Hopkins J.F."/>
            <person name="Kuo A."/>
            <person name="Rensing S.A."/>
            <person name="Schmutz J."/>
            <person name="Symeonidi A."/>
            <person name="Elias M."/>
            <person name="Eveleigh R.J."/>
            <person name="Herman E.K."/>
            <person name="Klute M.J."/>
            <person name="Nakayama T."/>
            <person name="Obornik M."/>
            <person name="Reyes-Prieto A."/>
            <person name="Armbrust E.V."/>
            <person name="Aves S.J."/>
            <person name="Beiko R.G."/>
            <person name="Coutinho P."/>
            <person name="Dacks J.B."/>
            <person name="Durnford D.G."/>
            <person name="Fast N.M."/>
            <person name="Green B.R."/>
            <person name="Grisdale C.J."/>
            <person name="Hempel F."/>
            <person name="Henrissat B."/>
            <person name="Hoppner M.P."/>
            <person name="Ishida K."/>
            <person name="Kim E."/>
            <person name="Koreny L."/>
            <person name="Kroth P.G."/>
            <person name="Liu Y."/>
            <person name="Malik S.B."/>
            <person name="Maier U.G."/>
            <person name="McRose D."/>
            <person name="Mock T."/>
            <person name="Neilson J.A."/>
            <person name="Onodera N.T."/>
            <person name="Poole A.M."/>
            <person name="Pritham E.J."/>
            <person name="Richards T.A."/>
            <person name="Rocap G."/>
            <person name="Roy S.W."/>
            <person name="Sarai C."/>
            <person name="Schaack S."/>
            <person name="Shirato S."/>
            <person name="Slamovits C.H."/>
            <person name="Spencer D.F."/>
            <person name="Suzuki S."/>
            <person name="Worden A.Z."/>
            <person name="Zauner S."/>
            <person name="Barry K."/>
            <person name="Bell C."/>
            <person name="Bharti A.K."/>
            <person name="Crow J.A."/>
            <person name="Grimwood J."/>
            <person name="Kramer R."/>
            <person name="Lindquist E."/>
            <person name="Lucas S."/>
            <person name="Salamov A."/>
            <person name="McFadden G.I."/>
            <person name="Lane C.E."/>
            <person name="Keeling P.J."/>
            <person name="Gray M.W."/>
            <person name="Grigoriev I.V."/>
            <person name="Archibald J.M."/>
        </authorList>
    </citation>
    <scope>NUCLEOTIDE SEQUENCE</scope>
    <source>
        <strain evidence="5 7">CCMP2712</strain>
    </source>
</reference>
<dbReference type="EnsemblProtists" id="EKX40172">
    <property type="protein sequence ID" value="EKX40172"/>
    <property type="gene ID" value="GUITHDRAFT_88803"/>
</dbReference>
<evidence type="ECO:0000313" key="7">
    <source>
        <dbReference type="Proteomes" id="UP000011087"/>
    </source>
</evidence>
<dbReference type="EC" id="2.5.1.32" evidence="2"/>
<dbReference type="OrthoDB" id="6600518at2759"/>
<reference evidence="7" key="2">
    <citation type="submission" date="2012-11" db="EMBL/GenBank/DDBJ databases">
        <authorList>
            <person name="Kuo A."/>
            <person name="Curtis B.A."/>
            <person name="Tanifuji G."/>
            <person name="Burki F."/>
            <person name="Gruber A."/>
            <person name="Irimia M."/>
            <person name="Maruyama S."/>
            <person name="Arias M.C."/>
            <person name="Ball S.G."/>
            <person name="Gile G.H."/>
            <person name="Hirakawa Y."/>
            <person name="Hopkins J.F."/>
            <person name="Rensing S.A."/>
            <person name="Schmutz J."/>
            <person name="Symeonidi A."/>
            <person name="Elias M."/>
            <person name="Eveleigh R.J."/>
            <person name="Herman E.K."/>
            <person name="Klute M.J."/>
            <person name="Nakayama T."/>
            <person name="Obornik M."/>
            <person name="Reyes-Prieto A."/>
            <person name="Armbrust E.V."/>
            <person name="Aves S.J."/>
            <person name="Beiko R.G."/>
            <person name="Coutinho P."/>
            <person name="Dacks J.B."/>
            <person name="Durnford D.G."/>
            <person name="Fast N.M."/>
            <person name="Green B.R."/>
            <person name="Grisdale C."/>
            <person name="Hempe F."/>
            <person name="Henrissat B."/>
            <person name="Hoppner M.P."/>
            <person name="Ishida K.-I."/>
            <person name="Kim E."/>
            <person name="Koreny L."/>
            <person name="Kroth P.G."/>
            <person name="Liu Y."/>
            <person name="Malik S.-B."/>
            <person name="Maier U.G."/>
            <person name="McRose D."/>
            <person name="Mock T."/>
            <person name="Neilson J.A."/>
            <person name="Onodera N.T."/>
            <person name="Poole A.M."/>
            <person name="Pritham E.J."/>
            <person name="Richards T.A."/>
            <person name="Rocap G."/>
            <person name="Roy S.W."/>
            <person name="Sarai C."/>
            <person name="Schaack S."/>
            <person name="Shirato S."/>
            <person name="Slamovits C.H."/>
            <person name="Spencer D.F."/>
            <person name="Suzuki S."/>
            <person name="Worden A.Z."/>
            <person name="Zauner S."/>
            <person name="Barry K."/>
            <person name="Bell C."/>
            <person name="Bharti A.K."/>
            <person name="Crow J.A."/>
            <person name="Grimwood J."/>
            <person name="Kramer R."/>
            <person name="Lindquist E."/>
            <person name="Lucas S."/>
            <person name="Salamov A."/>
            <person name="McFadden G.I."/>
            <person name="Lane C.E."/>
            <person name="Keeling P.J."/>
            <person name="Gray M.W."/>
            <person name="Grigoriev I.V."/>
            <person name="Archibald J.M."/>
        </authorList>
    </citation>
    <scope>NUCLEOTIDE SEQUENCE</scope>
    <source>
        <strain evidence="7">CCMP2712</strain>
    </source>
</reference>
<dbReference type="InterPro" id="IPR002060">
    <property type="entry name" value="Squ/phyt_synthse"/>
</dbReference>
<evidence type="ECO:0000256" key="1">
    <source>
        <dbReference type="ARBA" id="ARBA00001805"/>
    </source>
</evidence>
<dbReference type="InterPro" id="IPR008949">
    <property type="entry name" value="Isoprenoid_synthase_dom_sf"/>
</dbReference>
<dbReference type="GO" id="GO:0004311">
    <property type="term" value="F:geranylgeranyl diphosphate synthase activity"/>
    <property type="evidence" value="ECO:0007669"/>
    <property type="project" value="InterPro"/>
</dbReference>
<keyword evidence="3" id="KW-0808">Transferase</keyword>
<name>L1IVN2_GUITC</name>
<dbReference type="InterPro" id="IPR044843">
    <property type="entry name" value="Trans_IPPS_bact-type"/>
</dbReference>
<dbReference type="SUPFAM" id="SSF48576">
    <property type="entry name" value="Terpenoid synthases"/>
    <property type="match status" value="1"/>
</dbReference>
<dbReference type="Proteomes" id="UP000011087">
    <property type="component" value="Unassembled WGS sequence"/>
</dbReference>
<evidence type="ECO:0000256" key="2">
    <source>
        <dbReference type="ARBA" id="ARBA00012396"/>
    </source>
</evidence>
<dbReference type="CDD" id="cd00683">
    <property type="entry name" value="Trans_IPPS_HH"/>
    <property type="match status" value="1"/>
</dbReference>
<dbReference type="InterPro" id="IPR033904">
    <property type="entry name" value="Trans_IPPS_HH"/>
</dbReference>
<sequence>MRVKAQAKLVSDGYEACKDMTSEYAKTFYLATQTMPDEQAMATWAIYAWCRRVDEIVDGPNALAEASMQEESLREWMDRLERMWEGKNFNGLNQYDVAFADMIRRFPGSDIEPYKDMVRGMMMDVSDEVKYDSWEQLYLYCYRVASTVGLMTLPVMGTAEGVTQEDARESAIALGIALQLTNILRDVGEDARDRGRIYLPEEDMKRFGVDPQTVLDRSLKGGEVDDAYRNLMKFEIERAREYYRQAEKGIPMLAKSAQLPVAVAMELYREILDKIELNDYDNFSRRAYLTGFEKLCKLPGVWLRVITGSWNVA</sequence>
<gene>
    <name evidence="5" type="ORF">GUITHDRAFT_88803</name>
</gene>
<dbReference type="EMBL" id="JH993033">
    <property type="protein sequence ID" value="EKX40172.1"/>
    <property type="molecule type" value="Genomic_DNA"/>
</dbReference>
<comment type="catalytic activity">
    <reaction evidence="1">
        <text>2 (2E,6E,10E)-geranylgeranyl diphosphate = 15-cis-phytoene + 2 diphosphate</text>
        <dbReference type="Rhea" id="RHEA:34475"/>
        <dbReference type="ChEBI" id="CHEBI:27787"/>
        <dbReference type="ChEBI" id="CHEBI:33019"/>
        <dbReference type="ChEBI" id="CHEBI:58756"/>
        <dbReference type="EC" id="2.5.1.32"/>
    </reaction>
</comment>
<dbReference type="SFLD" id="SFLDS00005">
    <property type="entry name" value="Isoprenoid_Synthase_Type_I"/>
    <property type="match status" value="1"/>
</dbReference>
<dbReference type="PROSITE" id="PS01045">
    <property type="entry name" value="SQUALEN_PHYTOEN_SYN_2"/>
    <property type="match status" value="1"/>
</dbReference>
<dbReference type="PaxDb" id="55529-EKX40172"/>
<evidence type="ECO:0000256" key="3">
    <source>
        <dbReference type="ARBA" id="ARBA00022679"/>
    </source>
</evidence>
<dbReference type="GeneID" id="17296946"/>
<evidence type="ECO:0000256" key="4">
    <source>
        <dbReference type="ARBA" id="ARBA00022746"/>
    </source>
</evidence>
<accession>L1IVN2</accession>
<organism evidence="5">
    <name type="scientific">Guillardia theta (strain CCMP2712)</name>
    <name type="common">Cryptophyte</name>
    <dbReference type="NCBI Taxonomy" id="905079"/>
    <lineage>
        <taxon>Eukaryota</taxon>
        <taxon>Cryptophyceae</taxon>
        <taxon>Pyrenomonadales</taxon>
        <taxon>Geminigeraceae</taxon>
        <taxon>Guillardia</taxon>
    </lineage>
</organism>
<dbReference type="Gene3D" id="1.10.600.10">
    <property type="entry name" value="Farnesyl Diphosphate Synthase"/>
    <property type="match status" value="1"/>
</dbReference>
<dbReference type="AlphaFoldDB" id="L1IVN2"/>
<dbReference type="PANTHER" id="PTHR31480">
    <property type="entry name" value="BIFUNCTIONAL LYCOPENE CYCLASE/PHYTOENE SYNTHASE"/>
    <property type="match status" value="1"/>
</dbReference>
<dbReference type="KEGG" id="gtt:GUITHDRAFT_88803"/>
<proteinExistence type="predicted"/>
<dbReference type="Pfam" id="PF00494">
    <property type="entry name" value="SQS_PSY"/>
    <property type="match status" value="1"/>
</dbReference>
<keyword evidence="7" id="KW-1185">Reference proteome</keyword>
<dbReference type="eggNOG" id="KOG1459">
    <property type="taxonomic scope" value="Eukaryota"/>
</dbReference>
<dbReference type="InterPro" id="IPR019845">
    <property type="entry name" value="Squalene/phytoene_synthase_CS"/>
</dbReference>
<evidence type="ECO:0000313" key="5">
    <source>
        <dbReference type="EMBL" id="EKX40172.1"/>
    </source>
</evidence>
<dbReference type="OMA" id="KLYCYRV"/>
<dbReference type="STRING" id="905079.L1IVN2"/>
<dbReference type="RefSeq" id="XP_005827152.1">
    <property type="nucleotide sequence ID" value="XM_005827095.1"/>
</dbReference>
<protein>
    <recommendedName>
        <fullName evidence="2">15-cis-phytoene synthase</fullName>
        <ecNumber evidence="2">2.5.1.32</ecNumber>
    </recommendedName>
</protein>
<dbReference type="GO" id="GO:0016117">
    <property type="term" value="P:carotenoid biosynthetic process"/>
    <property type="evidence" value="ECO:0007669"/>
    <property type="project" value="UniProtKB-KW"/>
</dbReference>
<dbReference type="HOGENOM" id="CLU_037269_2_0_1"/>
<evidence type="ECO:0000313" key="6">
    <source>
        <dbReference type="EnsemblProtists" id="EKX40172"/>
    </source>
</evidence>